<protein>
    <submittedName>
        <fullName evidence="2">Uncharacterized protein</fullName>
    </submittedName>
</protein>
<evidence type="ECO:0000313" key="2">
    <source>
        <dbReference type="EMBL" id="KAL1528351.1"/>
    </source>
</evidence>
<feature type="compositionally biased region" description="Low complexity" evidence="1">
    <location>
        <begin position="227"/>
        <end position="236"/>
    </location>
</feature>
<evidence type="ECO:0000313" key="3">
    <source>
        <dbReference type="Proteomes" id="UP001515480"/>
    </source>
</evidence>
<gene>
    <name evidence="2" type="ORF">AB1Y20_009705</name>
</gene>
<feature type="region of interest" description="Disordered" evidence="1">
    <location>
        <begin position="22"/>
        <end position="59"/>
    </location>
</feature>
<keyword evidence="3" id="KW-1185">Reference proteome</keyword>
<organism evidence="2 3">
    <name type="scientific">Prymnesium parvum</name>
    <name type="common">Toxic golden alga</name>
    <dbReference type="NCBI Taxonomy" id="97485"/>
    <lineage>
        <taxon>Eukaryota</taxon>
        <taxon>Haptista</taxon>
        <taxon>Haptophyta</taxon>
        <taxon>Prymnesiophyceae</taxon>
        <taxon>Prymnesiales</taxon>
        <taxon>Prymnesiaceae</taxon>
        <taxon>Prymnesium</taxon>
    </lineage>
</organism>
<evidence type="ECO:0000256" key="1">
    <source>
        <dbReference type="SAM" id="MobiDB-lite"/>
    </source>
</evidence>
<feature type="region of interest" description="Disordered" evidence="1">
    <location>
        <begin position="139"/>
        <end position="310"/>
    </location>
</feature>
<sequence>MHLMQSAAWYHLAEMELERLVAAKEPAPPSPSLPPPPRAALTTSNSSHALGESSDAVVPAMAPTPSLAVLGHRPRARPNENFSLAASLGGKVKPKRKVRAEPGGAPLCTPQTAPSSRAQLTGARSKEQLQFTLPHTTFAGVPDQHFPGLPNPSLRASVPFPSAHRGKLQSVELLAPSCRKQPERDEPVHSALPSVKPSPLVAVARRAPPSERRAPSPARRRPPSPSSQPRRPASPRFVRGGDSAKDWPRGSRPTPNGFPGKRIGSPARRMERWLSSPSASPRAAVLDGPSRDPNKVTSAPPLVRGRRQRVKNAGTRWEIHPLLPDPSIGSCDID</sequence>
<feature type="region of interest" description="Disordered" evidence="1">
    <location>
        <begin position="93"/>
        <end position="115"/>
    </location>
</feature>
<accession>A0AB34K290</accession>
<feature type="compositionally biased region" description="Pro residues" evidence="1">
    <location>
        <begin position="26"/>
        <end position="38"/>
    </location>
</feature>
<comment type="caution">
    <text evidence="2">The sequence shown here is derived from an EMBL/GenBank/DDBJ whole genome shotgun (WGS) entry which is preliminary data.</text>
</comment>
<reference evidence="2 3" key="1">
    <citation type="journal article" date="2024" name="Science">
        <title>Giant polyketide synthase enzymes in the biosynthesis of giant marine polyether toxins.</title>
        <authorList>
            <person name="Fallon T.R."/>
            <person name="Shende V.V."/>
            <person name="Wierzbicki I.H."/>
            <person name="Pendleton A.L."/>
            <person name="Watervoot N.F."/>
            <person name="Auber R.P."/>
            <person name="Gonzalez D.J."/>
            <person name="Wisecaver J.H."/>
            <person name="Moore B.S."/>
        </authorList>
    </citation>
    <scope>NUCLEOTIDE SEQUENCE [LARGE SCALE GENOMIC DNA]</scope>
    <source>
        <strain evidence="2 3">12B1</strain>
    </source>
</reference>
<dbReference type="AlphaFoldDB" id="A0AB34K290"/>
<dbReference type="Proteomes" id="UP001515480">
    <property type="component" value="Unassembled WGS sequence"/>
</dbReference>
<name>A0AB34K290_PRYPA</name>
<dbReference type="EMBL" id="JBGBPQ010000002">
    <property type="protein sequence ID" value="KAL1528351.1"/>
    <property type="molecule type" value="Genomic_DNA"/>
</dbReference>
<proteinExistence type="predicted"/>